<evidence type="ECO:0000313" key="2">
    <source>
        <dbReference type="EMBL" id="SDU78917.1"/>
    </source>
</evidence>
<dbReference type="PANTHER" id="PTHR33371:SF4">
    <property type="entry name" value="INTERMEMBRANE PHOSPHOLIPID TRANSPORT SYSTEM BINDING PROTEIN MLAD"/>
    <property type="match status" value="1"/>
</dbReference>
<dbReference type="OrthoDB" id="4608030at2"/>
<dbReference type="AlphaFoldDB" id="A0A1H2LD27"/>
<sequence length="353" mass="37287">MLTERMRQHLIPIATIVTLAVVIAAVGINYATADDDTRPLCAEFSDASGLYEGNSVAMLGKKVGRVVGIHEEGQRGVRVDMRIDKTVPLPADVGATLVSTSIVTERQIEFTHPYRGGEHYESAKCIPLNKTRTPLGISQTLDAISTLSDELVKDGGRDTDAILQALTLVSKNMEGTQGDISGILKDSATLINDPTRRDGQIRRIVANLATLTGVATENSAEVTQLFDNFVGAIEVIVAFGQTFGAATEYAGTFVPILSRLASDFGPPIFAIGDAAVPLLAQVGKQENILATVAARTADLIVKHPDAKSILRAFAVSVPLQTLRTACASPPVNGVCRTGNEVATIANLIGGQSQ</sequence>
<proteinExistence type="predicted"/>
<dbReference type="GO" id="GO:0005576">
    <property type="term" value="C:extracellular region"/>
    <property type="evidence" value="ECO:0007669"/>
    <property type="project" value="TreeGrafter"/>
</dbReference>
<dbReference type="RefSeq" id="WP_005195124.1">
    <property type="nucleotide sequence ID" value="NZ_FNLM01000036.1"/>
</dbReference>
<gene>
    <name evidence="2" type="ORF">SAMN04488548_136112</name>
</gene>
<dbReference type="EMBL" id="FNLM01000036">
    <property type="protein sequence ID" value="SDU78917.1"/>
    <property type="molecule type" value="Genomic_DNA"/>
</dbReference>
<dbReference type="Proteomes" id="UP000183180">
    <property type="component" value="Unassembled WGS sequence"/>
</dbReference>
<name>A0A1H2LD27_9ACTN</name>
<dbReference type="InterPro" id="IPR003399">
    <property type="entry name" value="Mce/MlaD"/>
</dbReference>
<reference evidence="2 3" key="1">
    <citation type="submission" date="2016-10" db="EMBL/GenBank/DDBJ databases">
        <authorList>
            <person name="de Groot N.N."/>
        </authorList>
    </citation>
    <scope>NUCLEOTIDE SEQUENCE [LARGE SCALE GENOMIC DNA]</scope>
    <source>
        <strain evidence="2 3">DSM 44215</strain>
    </source>
</reference>
<feature type="domain" description="Mce/MlaD" evidence="1">
    <location>
        <begin position="38"/>
        <end position="111"/>
    </location>
</feature>
<organism evidence="2 3">
    <name type="scientific">Gordonia westfalica</name>
    <dbReference type="NCBI Taxonomy" id="158898"/>
    <lineage>
        <taxon>Bacteria</taxon>
        <taxon>Bacillati</taxon>
        <taxon>Actinomycetota</taxon>
        <taxon>Actinomycetes</taxon>
        <taxon>Mycobacteriales</taxon>
        <taxon>Gordoniaceae</taxon>
        <taxon>Gordonia</taxon>
    </lineage>
</organism>
<evidence type="ECO:0000259" key="1">
    <source>
        <dbReference type="Pfam" id="PF02470"/>
    </source>
</evidence>
<accession>A0A1H2LD27</accession>
<protein>
    <submittedName>
        <fullName evidence="2">Phospholipid/cholesterol/gamma-HCH transport system substrate-binding protein</fullName>
    </submittedName>
</protein>
<dbReference type="PANTHER" id="PTHR33371">
    <property type="entry name" value="INTERMEMBRANE PHOSPHOLIPID TRANSPORT SYSTEM BINDING PROTEIN MLAD-RELATED"/>
    <property type="match status" value="1"/>
</dbReference>
<evidence type="ECO:0000313" key="3">
    <source>
        <dbReference type="Proteomes" id="UP000183180"/>
    </source>
</evidence>
<dbReference type="InterPro" id="IPR052336">
    <property type="entry name" value="MlaD_Phospholipid_Transporter"/>
</dbReference>
<dbReference type="STRING" id="158898.SAMN04488548_136112"/>
<dbReference type="Pfam" id="PF02470">
    <property type="entry name" value="MlaD"/>
    <property type="match status" value="1"/>
</dbReference>